<organism evidence="1">
    <name type="scientific">marine sediment metagenome</name>
    <dbReference type="NCBI Taxonomy" id="412755"/>
    <lineage>
        <taxon>unclassified sequences</taxon>
        <taxon>metagenomes</taxon>
        <taxon>ecological metagenomes</taxon>
    </lineage>
</organism>
<name>A0A0F8Z0V8_9ZZZZ</name>
<feature type="non-terminal residue" evidence="1">
    <location>
        <position position="1"/>
    </location>
</feature>
<sequence>EALNKVAFLDQVAAQSPVGRGVHIQVQVAVTALQQFIAEANAPTDKAKDRVAKPSNPRK</sequence>
<accession>A0A0F8Z0V8</accession>
<dbReference type="EMBL" id="LAZR01063172">
    <property type="protein sequence ID" value="KKK60029.1"/>
    <property type="molecule type" value="Genomic_DNA"/>
</dbReference>
<protein>
    <submittedName>
        <fullName evidence="1">Uncharacterized protein</fullName>
    </submittedName>
</protein>
<evidence type="ECO:0000313" key="1">
    <source>
        <dbReference type="EMBL" id="KKK60029.1"/>
    </source>
</evidence>
<dbReference type="AlphaFoldDB" id="A0A0F8Z0V8"/>
<reference evidence="1" key="1">
    <citation type="journal article" date="2015" name="Nature">
        <title>Complex archaea that bridge the gap between prokaryotes and eukaryotes.</title>
        <authorList>
            <person name="Spang A."/>
            <person name="Saw J.H."/>
            <person name="Jorgensen S.L."/>
            <person name="Zaremba-Niedzwiedzka K."/>
            <person name="Martijn J."/>
            <person name="Lind A.E."/>
            <person name="van Eijk R."/>
            <person name="Schleper C."/>
            <person name="Guy L."/>
            <person name="Ettema T.J."/>
        </authorList>
    </citation>
    <scope>NUCLEOTIDE SEQUENCE</scope>
</reference>
<proteinExistence type="predicted"/>
<comment type="caution">
    <text evidence="1">The sequence shown here is derived from an EMBL/GenBank/DDBJ whole genome shotgun (WGS) entry which is preliminary data.</text>
</comment>
<gene>
    <name evidence="1" type="ORF">LCGC14_3028460</name>
</gene>